<protein>
    <recommendedName>
        <fullName evidence="4">SF3 helicase domain-containing protein</fullName>
    </recommendedName>
</protein>
<evidence type="ECO:0000256" key="3">
    <source>
        <dbReference type="ARBA" id="ARBA00022840"/>
    </source>
</evidence>
<accession>A0A4R5KZW0</accession>
<dbReference type="OrthoDB" id="9763644at2"/>
<dbReference type="PROSITE" id="PS51206">
    <property type="entry name" value="SF3_HELICASE_1"/>
    <property type="match status" value="1"/>
</dbReference>
<evidence type="ECO:0000313" key="5">
    <source>
        <dbReference type="EMBL" id="TDG00869.1"/>
    </source>
</evidence>
<dbReference type="GO" id="GO:0016787">
    <property type="term" value="F:hydrolase activity"/>
    <property type="evidence" value="ECO:0007669"/>
    <property type="project" value="UniProtKB-KW"/>
</dbReference>
<dbReference type="InterPro" id="IPR027417">
    <property type="entry name" value="P-loop_NTPase"/>
</dbReference>
<dbReference type="Pfam" id="PF08706">
    <property type="entry name" value="D5_N"/>
    <property type="match status" value="1"/>
</dbReference>
<keyword evidence="2" id="KW-0378">Hydrolase</keyword>
<proteinExistence type="predicted"/>
<dbReference type="GO" id="GO:0005524">
    <property type="term" value="F:ATP binding"/>
    <property type="evidence" value="ECO:0007669"/>
    <property type="project" value="UniProtKB-KW"/>
</dbReference>
<feature type="domain" description="SF3 helicase" evidence="4">
    <location>
        <begin position="334"/>
        <end position="488"/>
    </location>
</feature>
<evidence type="ECO:0000256" key="1">
    <source>
        <dbReference type="ARBA" id="ARBA00022741"/>
    </source>
</evidence>
<dbReference type="SUPFAM" id="SSF52540">
    <property type="entry name" value="P-loop containing nucleoside triphosphate hydrolases"/>
    <property type="match status" value="1"/>
</dbReference>
<name>A0A4R5KZW0_9BACL</name>
<keyword evidence="3" id="KW-0067">ATP-binding</keyword>
<dbReference type="EMBL" id="SMRT01000001">
    <property type="protein sequence ID" value="TDG00869.1"/>
    <property type="molecule type" value="Genomic_DNA"/>
</dbReference>
<gene>
    <name evidence="5" type="ORF">E1757_04465</name>
</gene>
<dbReference type="NCBIfam" id="TIGR01613">
    <property type="entry name" value="primase_Cterm"/>
    <property type="match status" value="1"/>
</dbReference>
<dbReference type="Proteomes" id="UP000295636">
    <property type="component" value="Unassembled WGS sequence"/>
</dbReference>
<sequence>MTTKQANFHRSEIAPMLPPVKCKQHQSKSKIATGGQQIMETYSFEQEELSMNTATDFRNIYFAPVIQESVSGRMSQDPFLQWALINMNQLNVPLVEGLASNLKMLTDAGKQYLEELLKVLSEGDSTEDLVIALKNSFYSEIGDISPTNYHSLVQNGYSGEVPYGGFGSPAENILRSIKEVKKRNRGISEARGKIEVNSNIFASFVLRRMFLVQLENGQIYVYTNSGYYIEMSDRLLRTICREILHDAEPNIWKKKYETEYIEALKREIPYVKSMNPEPKYLNLRSGMLGLYSRELVSHHPKFLSTFQIPIAYDSKAECPVFINFLHDIFDGDEERVNLVQEWMGYCFLNEIKIQASLICLGGGSNGKSVLAEIIRNLIGVENVSNVPLNALNGRFGLQNLPGKLVNISAENELSKKFNTQNFKMLTSGDAVNVEQKYTPSFNTSLVVKSIILLNSMMDTDDLSNGFFRRLIILPFNKTYRELKAGETPVAGVAYMDKTLTDKLLKELPGILVFALEGLARLIENDFNLTRSKACDHALDKYKNELNPVAEFVIEQVYEDDAAVTLRSSFKDDFNRWAKENGFEKVSNSRKFMDLFKRVLEEYKMPYQEGKINGYWYIKGLGVRL</sequence>
<evidence type="ECO:0000256" key="2">
    <source>
        <dbReference type="ARBA" id="ARBA00022801"/>
    </source>
</evidence>
<keyword evidence="6" id="KW-1185">Reference proteome</keyword>
<dbReference type="PANTHER" id="PTHR35372:SF2">
    <property type="entry name" value="SF3 HELICASE DOMAIN-CONTAINING PROTEIN"/>
    <property type="match status" value="1"/>
</dbReference>
<dbReference type="InterPro" id="IPR014015">
    <property type="entry name" value="Helicase_SF3_DNA-vir"/>
</dbReference>
<dbReference type="AlphaFoldDB" id="A0A4R5KZW0"/>
<dbReference type="InterPro" id="IPR014818">
    <property type="entry name" value="Phage/plasmid_primase_P4_C"/>
</dbReference>
<organism evidence="5 6">
    <name type="scientific">Paenibacillus piri</name>
    <dbReference type="NCBI Taxonomy" id="2547395"/>
    <lineage>
        <taxon>Bacteria</taxon>
        <taxon>Bacillati</taxon>
        <taxon>Bacillota</taxon>
        <taxon>Bacilli</taxon>
        <taxon>Bacillales</taxon>
        <taxon>Paenibacillaceae</taxon>
        <taxon>Paenibacillus</taxon>
    </lineage>
</organism>
<dbReference type="InterPro" id="IPR045455">
    <property type="entry name" value="NrS-1_pol-like_helicase"/>
</dbReference>
<evidence type="ECO:0000313" key="6">
    <source>
        <dbReference type="Proteomes" id="UP000295636"/>
    </source>
</evidence>
<dbReference type="InterPro" id="IPR051620">
    <property type="entry name" value="ORF904-like_C"/>
</dbReference>
<dbReference type="InterPro" id="IPR006500">
    <property type="entry name" value="Helicase_put_C_phage/plasmid"/>
</dbReference>
<dbReference type="PANTHER" id="PTHR35372">
    <property type="entry name" value="ATP BINDING PROTEIN-RELATED"/>
    <property type="match status" value="1"/>
</dbReference>
<reference evidence="5 6" key="1">
    <citation type="submission" date="2019-03" db="EMBL/GenBank/DDBJ databases">
        <title>This is whole genome sequence of Paenibacillus sp MS74 strain.</title>
        <authorList>
            <person name="Trinh H.N."/>
        </authorList>
    </citation>
    <scope>NUCLEOTIDE SEQUENCE [LARGE SCALE GENOMIC DNA]</scope>
    <source>
        <strain evidence="5 6">MS74</strain>
    </source>
</reference>
<dbReference type="SMART" id="SM00885">
    <property type="entry name" value="D5_N"/>
    <property type="match status" value="1"/>
</dbReference>
<evidence type="ECO:0000259" key="4">
    <source>
        <dbReference type="PROSITE" id="PS51206"/>
    </source>
</evidence>
<dbReference type="Gene3D" id="3.40.50.300">
    <property type="entry name" value="P-loop containing nucleotide triphosphate hydrolases"/>
    <property type="match status" value="1"/>
</dbReference>
<comment type="caution">
    <text evidence="5">The sequence shown here is derived from an EMBL/GenBank/DDBJ whole genome shotgun (WGS) entry which is preliminary data.</text>
</comment>
<dbReference type="Pfam" id="PF19263">
    <property type="entry name" value="DUF5906"/>
    <property type="match status" value="1"/>
</dbReference>
<keyword evidence="1" id="KW-0547">Nucleotide-binding</keyword>